<keyword evidence="4" id="KW-1185">Reference proteome</keyword>
<dbReference type="Pfam" id="PF00078">
    <property type="entry name" value="RVT_1"/>
    <property type="match status" value="1"/>
</dbReference>
<evidence type="ECO:0000313" key="4">
    <source>
        <dbReference type="Proteomes" id="UP000297966"/>
    </source>
</evidence>
<dbReference type="GO" id="GO:0003964">
    <property type="term" value="F:RNA-directed DNA polymerase activity"/>
    <property type="evidence" value="ECO:0007669"/>
    <property type="project" value="UniProtKB-KW"/>
</dbReference>
<dbReference type="RefSeq" id="WP_135178703.1">
    <property type="nucleotide sequence ID" value="NZ_SPQT01000034.1"/>
</dbReference>
<dbReference type="AlphaFoldDB" id="A0A4Y9LDH2"/>
<keyword evidence="3" id="KW-0808">Transferase</keyword>
<evidence type="ECO:0000259" key="2">
    <source>
        <dbReference type="PROSITE" id="PS50878"/>
    </source>
</evidence>
<dbReference type="InterPro" id="IPR000477">
    <property type="entry name" value="RT_dom"/>
</dbReference>
<feature type="compositionally biased region" description="Polar residues" evidence="1">
    <location>
        <begin position="9"/>
        <end position="20"/>
    </location>
</feature>
<proteinExistence type="predicted"/>
<sequence length="676" mass="76173">MNEAFGSGPFTTSRRPNWQTYGGAGAMASSGIRRGNIDRSNSDRAVLTDTAPMDVPIVFSNDGFHTNLRRTPATPGLKRIVETLITSNPEHYTIPYRYRIRLSTTASRQLSLAHPAAQKEACGFYQKYGHLLPYFCRHPEVSLRRAAKVGSSVFYLTRSAESKRYKGAAIDMLLHDESVRNPGSYFAYAGYDRFYKFFNSQEFLGLEKTFSMMRLTDVSKCFSSIYSHTLAWAVKDIQHGKEHPLAVSFANDFDSLMQYSNYNETNGIPVGAEASRIFAEIILQSVDVAVLKRAKRAGLAHGSDFAIRRYIDDYAIFANTTESLDVIQRAVSDGLLMFNLHLNEAKTHTIARPLQTRRSQIISGASPALHKFRESISEIDQSSRLHRPRKVREPESVVRTFVNDIKVASTNGGAGYEDVSPYIIGSISSTLEILIAGFPSAPAEVRKDAELYAKAFDTLLSALFYFFTVHATVTASYQVAKATILSVRFFKDNLAAAAEHIFERVRTLIQEVVTNPSLLSVAMTECVPIEMLNIILASTALPEAYKTNVHDIRRRVIDDENADYFSIVSLLFYFGPSDPDFIDEVENKLRKQFLPKAVPRKVSHDAHLLLDLIACPFLSKQFRRECAHVLLKGLEISPAHYSNVLVAELERFPWFVNWREIDLLNHLRKKELRAVY</sequence>
<dbReference type="OrthoDB" id="9780724at2"/>
<dbReference type="PROSITE" id="PS50878">
    <property type="entry name" value="RT_POL"/>
    <property type="match status" value="1"/>
</dbReference>
<dbReference type="CDD" id="cd01646">
    <property type="entry name" value="RT_Bac_retron_I"/>
    <property type="match status" value="1"/>
</dbReference>
<feature type="domain" description="Reverse transcriptase" evidence="2">
    <location>
        <begin position="137"/>
        <end position="362"/>
    </location>
</feature>
<keyword evidence="3" id="KW-0695">RNA-directed DNA polymerase</keyword>
<dbReference type="Proteomes" id="UP000297966">
    <property type="component" value="Unassembled WGS sequence"/>
</dbReference>
<evidence type="ECO:0000313" key="3">
    <source>
        <dbReference type="EMBL" id="TFV39812.1"/>
    </source>
</evidence>
<dbReference type="NCBIfam" id="NF041748">
    <property type="entry name" value="Drt3b"/>
    <property type="match status" value="1"/>
</dbReference>
<dbReference type="EMBL" id="SPQT01000034">
    <property type="protein sequence ID" value="TFV39812.1"/>
    <property type="molecule type" value="Genomic_DNA"/>
</dbReference>
<organism evidence="3 4">
    <name type="scientific">Bradyrhizobium niftali</name>
    <dbReference type="NCBI Taxonomy" id="2560055"/>
    <lineage>
        <taxon>Bacteria</taxon>
        <taxon>Pseudomonadati</taxon>
        <taxon>Pseudomonadota</taxon>
        <taxon>Alphaproteobacteria</taxon>
        <taxon>Hyphomicrobiales</taxon>
        <taxon>Nitrobacteraceae</taxon>
        <taxon>Bradyrhizobium</taxon>
    </lineage>
</organism>
<feature type="region of interest" description="Disordered" evidence="1">
    <location>
        <begin position="1"/>
        <end position="39"/>
    </location>
</feature>
<evidence type="ECO:0000256" key="1">
    <source>
        <dbReference type="SAM" id="MobiDB-lite"/>
    </source>
</evidence>
<protein>
    <submittedName>
        <fullName evidence="3">RNA-directed DNA polymerase</fullName>
    </submittedName>
</protein>
<comment type="caution">
    <text evidence="3">The sequence shown here is derived from an EMBL/GenBank/DDBJ whole genome shotgun (WGS) entry which is preliminary data.</text>
</comment>
<accession>A0A4Y9LDH2</accession>
<gene>
    <name evidence="3" type="ORF">E4K65_39565</name>
</gene>
<name>A0A4Y9LDH2_9BRAD</name>
<keyword evidence="3" id="KW-0548">Nucleotidyltransferase</keyword>
<reference evidence="3 4" key="1">
    <citation type="submission" date="2019-03" db="EMBL/GenBank/DDBJ databases">
        <title>Bradyrhizobium diversity isolated from nodules of Chamaecrista fasciculata.</title>
        <authorList>
            <person name="Klepa M.S."/>
            <person name="Urquiaga M.O."/>
            <person name="Hungria M."/>
            <person name="Delamuta J.R."/>
        </authorList>
    </citation>
    <scope>NUCLEOTIDE SEQUENCE [LARGE SCALE GENOMIC DNA]</scope>
    <source>
        <strain evidence="3 4">CNPSo 3448</strain>
    </source>
</reference>